<dbReference type="Gene3D" id="2.130.10.10">
    <property type="entry name" value="YVTN repeat-like/Quinoprotein amine dehydrogenase"/>
    <property type="match status" value="1"/>
</dbReference>
<dbReference type="OrthoDB" id="2110451at2759"/>
<organism evidence="8 9">
    <name type="scientific">Protomyces lactucae-debilis</name>
    <dbReference type="NCBI Taxonomy" id="2754530"/>
    <lineage>
        <taxon>Eukaryota</taxon>
        <taxon>Fungi</taxon>
        <taxon>Dikarya</taxon>
        <taxon>Ascomycota</taxon>
        <taxon>Taphrinomycotina</taxon>
        <taxon>Taphrinomycetes</taxon>
        <taxon>Taphrinales</taxon>
        <taxon>Protomycetaceae</taxon>
        <taxon>Protomyces</taxon>
    </lineage>
</organism>
<dbReference type="AlphaFoldDB" id="A0A1Y2FQE3"/>
<evidence type="ECO:0000256" key="4">
    <source>
        <dbReference type="ARBA" id="ARBA00022786"/>
    </source>
</evidence>
<dbReference type="InterPro" id="IPR024789">
    <property type="entry name" value="APC4"/>
</dbReference>
<protein>
    <recommendedName>
        <fullName evidence="1">Anaphase-promoting complex subunit 4</fullName>
    </recommendedName>
</protein>
<dbReference type="InterPro" id="IPR015943">
    <property type="entry name" value="WD40/YVTN_repeat-like_dom_sf"/>
</dbReference>
<evidence type="ECO:0000256" key="3">
    <source>
        <dbReference type="ARBA" id="ARBA00022776"/>
    </source>
</evidence>
<dbReference type="GO" id="GO:0070979">
    <property type="term" value="P:protein K11-linked ubiquitination"/>
    <property type="evidence" value="ECO:0007669"/>
    <property type="project" value="TreeGrafter"/>
</dbReference>
<evidence type="ECO:0000256" key="5">
    <source>
        <dbReference type="ARBA" id="ARBA00023306"/>
    </source>
</evidence>
<dbReference type="GO" id="GO:0051301">
    <property type="term" value="P:cell division"/>
    <property type="evidence" value="ECO:0007669"/>
    <property type="project" value="UniProtKB-KW"/>
</dbReference>
<dbReference type="InterPro" id="IPR024977">
    <property type="entry name" value="Apc4-like_WD40_dom"/>
</dbReference>
<dbReference type="GO" id="GO:0034399">
    <property type="term" value="C:nuclear periphery"/>
    <property type="evidence" value="ECO:0007669"/>
    <property type="project" value="TreeGrafter"/>
</dbReference>
<name>A0A1Y2FQE3_PROLT</name>
<evidence type="ECO:0000259" key="7">
    <source>
        <dbReference type="Pfam" id="PF12896"/>
    </source>
</evidence>
<dbReference type="PANTHER" id="PTHR13260">
    <property type="entry name" value="ANAPHASE PROMOTING COMPLEX SUBUNIT 4 APC4"/>
    <property type="match status" value="1"/>
</dbReference>
<reference evidence="8 9" key="1">
    <citation type="submission" date="2016-07" db="EMBL/GenBank/DDBJ databases">
        <title>Pervasive Adenine N6-methylation of Active Genes in Fungi.</title>
        <authorList>
            <consortium name="DOE Joint Genome Institute"/>
            <person name="Mondo S.J."/>
            <person name="Dannebaum R.O."/>
            <person name="Kuo R.C."/>
            <person name="Labutti K."/>
            <person name="Haridas S."/>
            <person name="Kuo A."/>
            <person name="Salamov A."/>
            <person name="Ahrendt S.R."/>
            <person name="Lipzen A."/>
            <person name="Sullivan W."/>
            <person name="Andreopoulos W.B."/>
            <person name="Clum A."/>
            <person name="Lindquist E."/>
            <person name="Daum C."/>
            <person name="Ramamoorthy G.K."/>
            <person name="Gryganskyi A."/>
            <person name="Culley D."/>
            <person name="Magnuson J.K."/>
            <person name="James T.Y."/>
            <person name="O'Malley M.A."/>
            <person name="Stajich J.E."/>
            <person name="Spatafora J.W."/>
            <person name="Visel A."/>
            <person name="Grigoriev I.V."/>
        </authorList>
    </citation>
    <scope>NUCLEOTIDE SEQUENCE [LARGE SCALE GENOMIC DNA]</scope>
    <source>
        <strain evidence="8 9">12-1054</strain>
    </source>
</reference>
<evidence type="ECO:0000256" key="1">
    <source>
        <dbReference type="ARBA" id="ARBA00016067"/>
    </source>
</evidence>
<dbReference type="STRING" id="56484.A0A1Y2FQE3"/>
<dbReference type="InterPro" id="IPR036322">
    <property type="entry name" value="WD40_repeat_dom_sf"/>
</dbReference>
<comment type="caution">
    <text evidence="8">The sequence shown here is derived from an EMBL/GenBank/DDBJ whole genome shotgun (WGS) entry which is preliminary data.</text>
</comment>
<keyword evidence="2" id="KW-0132">Cell division</keyword>
<sequence>MSHFPVYGERTSPLPLKTDLLSWCPTMDLLASVTDTDEVHLHRLDGVRVWTSYVSDLRVSSAITSIAWRPDGKVLVVGCNDGAIRYIGVNDGKLVNSVSSEKTEQGRSVVFLAWLESSLNAGNQEPTVPLDIRKELPHLPPLLNASAGEDHTFTAKSAVESVIHDLEKRTDRISFVVVCNDALQLKLVLGALEIEVATDINQDAKLLHFASSADLTMHALLYTDSRGVWLSVYHMTAFRQINRHLRELVNTFNDFHAVSRYLTESLSCLQEEWVVVQDARKAAYDGVVDGVQDTDGGTREEKEMVVRYALYTLLITGKPDALMSWWFEETISMRLVKRWEKTCTASLKSMRNLVFESCLPACERLVVMLSNLRDVSREGHTPTKQPLGFDEIDDAIKQVSFLMAQLHMLLRDIATELTTFSAFCSWLGYTIDRLSPDDEFPDMPMPVPISKVADYIKQHFPRSRIASFFDVERSEQALVNVVLPGLLDHETLHASLKSSVQRMNALCKSFFVKPAELLRAQWRQSSRVQLSSSTGAAIGRLLFNRRPASRCDAVCFLAQQLATEEGATQLSLVRTTEKNDQIFYQAGKFEIQLDGLPTPAIEDMVVNESEILLLASTHDDPRSTMLLAVKPTSLELGEMEAQPTFKHSVRQLKPTAVRVLPAGQHAVSLSANGRRRRRTGCYLLSDRQRFTIFELDNVQTETGDTDMVEAA</sequence>
<dbReference type="Pfam" id="PF12896">
    <property type="entry name" value="ANAPC4"/>
    <property type="match status" value="1"/>
</dbReference>
<evidence type="ECO:0000313" key="9">
    <source>
        <dbReference type="Proteomes" id="UP000193685"/>
    </source>
</evidence>
<dbReference type="GeneID" id="63783012"/>
<feature type="domain" description="Anaphase-promoting complex subunit 4 long" evidence="7">
    <location>
        <begin position="233"/>
        <end position="435"/>
    </location>
</feature>
<dbReference type="EMBL" id="MCFI01000003">
    <property type="protein sequence ID" value="ORY86222.1"/>
    <property type="molecule type" value="Genomic_DNA"/>
</dbReference>
<proteinExistence type="predicted"/>
<keyword evidence="9" id="KW-1185">Reference proteome</keyword>
<gene>
    <name evidence="8" type="ORF">BCR37DRAFT_209344</name>
</gene>
<dbReference type="RefSeq" id="XP_040727404.1">
    <property type="nucleotide sequence ID" value="XM_040866413.1"/>
</dbReference>
<accession>A0A1Y2FQE3</accession>
<dbReference type="SUPFAM" id="SSF50978">
    <property type="entry name" value="WD40 repeat-like"/>
    <property type="match status" value="1"/>
</dbReference>
<dbReference type="GO" id="GO:0005680">
    <property type="term" value="C:anaphase-promoting complex"/>
    <property type="evidence" value="ECO:0007669"/>
    <property type="project" value="InterPro"/>
</dbReference>
<dbReference type="Proteomes" id="UP000193685">
    <property type="component" value="Unassembled WGS sequence"/>
</dbReference>
<dbReference type="GO" id="GO:0031145">
    <property type="term" value="P:anaphase-promoting complex-dependent catabolic process"/>
    <property type="evidence" value="ECO:0007669"/>
    <property type="project" value="InterPro"/>
</dbReference>
<dbReference type="Pfam" id="PF12894">
    <property type="entry name" value="ANAPC4_WD40"/>
    <property type="match status" value="1"/>
</dbReference>
<evidence type="ECO:0000313" key="8">
    <source>
        <dbReference type="EMBL" id="ORY86222.1"/>
    </source>
</evidence>
<feature type="domain" description="Anaphase-promoting complex subunit 4-like WD40" evidence="6">
    <location>
        <begin position="21"/>
        <end position="115"/>
    </location>
</feature>
<keyword evidence="5" id="KW-0131">Cell cycle</keyword>
<keyword evidence="3" id="KW-0498">Mitosis</keyword>
<dbReference type="InterPro" id="IPR024790">
    <property type="entry name" value="APC4_long_dom"/>
</dbReference>
<dbReference type="PANTHER" id="PTHR13260:SF0">
    <property type="entry name" value="ANAPHASE-PROMOTING COMPLEX SUBUNIT 4"/>
    <property type="match status" value="1"/>
</dbReference>
<evidence type="ECO:0000259" key="6">
    <source>
        <dbReference type="Pfam" id="PF12894"/>
    </source>
</evidence>
<keyword evidence="4" id="KW-0833">Ubl conjugation pathway</keyword>
<evidence type="ECO:0000256" key="2">
    <source>
        <dbReference type="ARBA" id="ARBA00022618"/>
    </source>
</evidence>
<dbReference type="OMA" id="PACERIQ"/>